<protein>
    <submittedName>
        <fullName evidence="1">Uncharacterized protein</fullName>
    </submittedName>
</protein>
<gene>
    <name evidence="1" type="ORF">UFOVP1610_31</name>
</gene>
<sequence length="55" mass="6552">MRTYQIELKRTSYVNIMVDADSMEEAEAEAWREVENGADSKHADWELEFIEEWKA</sequence>
<reference evidence="1" key="1">
    <citation type="submission" date="2020-05" db="EMBL/GenBank/DDBJ databases">
        <authorList>
            <person name="Chiriac C."/>
            <person name="Salcher M."/>
            <person name="Ghai R."/>
            <person name="Kavagutti S V."/>
        </authorList>
    </citation>
    <scope>NUCLEOTIDE SEQUENCE</scope>
</reference>
<proteinExistence type="predicted"/>
<accession>A0A6J5ST42</accession>
<organism evidence="1">
    <name type="scientific">uncultured Caudovirales phage</name>
    <dbReference type="NCBI Taxonomy" id="2100421"/>
    <lineage>
        <taxon>Viruses</taxon>
        <taxon>Duplodnaviria</taxon>
        <taxon>Heunggongvirae</taxon>
        <taxon>Uroviricota</taxon>
        <taxon>Caudoviricetes</taxon>
        <taxon>Peduoviridae</taxon>
        <taxon>Maltschvirus</taxon>
        <taxon>Maltschvirus maltsch</taxon>
    </lineage>
</organism>
<evidence type="ECO:0000313" key="1">
    <source>
        <dbReference type="EMBL" id="CAB4218465.1"/>
    </source>
</evidence>
<dbReference type="EMBL" id="LR797471">
    <property type="protein sequence ID" value="CAB4218465.1"/>
    <property type="molecule type" value="Genomic_DNA"/>
</dbReference>
<name>A0A6J5ST42_9CAUD</name>